<evidence type="ECO:0000313" key="2">
    <source>
        <dbReference type="EMBL" id="RPB04412.1"/>
    </source>
</evidence>
<feature type="region of interest" description="Disordered" evidence="1">
    <location>
        <begin position="115"/>
        <end position="149"/>
    </location>
</feature>
<accession>A0A3N4K5B8</accession>
<dbReference type="AlphaFoldDB" id="A0A3N4K5B8"/>
<feature type="region of interest" description="Disordered" evidence="1">
    <location>
        <begin position="161"/>
        <end position="202"/>
    </location>
</feature>
<protein>
    <submittedName>
        <fullName evidence="2">Uncharacterized protein</fullName>
    </submittedName>
</protein>
<feature type="compositionally biased region" description="Low complexity" evidence="1">
    <location>
        <begin position="187"/>
        <end position="202"/>
    </location>
</feature>
<dbReference type="OrthoDB" id="5349669at2759"/>
<evidence type="ECO:0000256" key="1">
    <source>
        <dbReference type="SAM" id="MobiDB-lite"/>
    </source>
</evidence>
<sequence>MSAGIPPPSENPLNPEYSILVEGSVRNHHEFRHGPEISPNPEMMVSPPQKSTASKQSVFQNNIALQAELERIQDEERVLGLQLSDFRHSGTEDDFDSESIDVRELLSSLRLMRAKSQTQYRTVRRRKRETDNVSPEPTTAESENSEENKIAILGSLRIAKVPVRRTYQEPRGPSKRKGGRKSKDSKNSSSARQSSPDQSLPL</sequence>
<gene>
    <name evidence="2" type="ORF">L873DRAFT_1786229</name>
</gene>
<keyword evidence="3" id="KW-1185">Reference proteome</keyword>
<dbReference type="Proteomes" id="UP000276215">
    <property type="component" value="Unassembled WGS sequence"/>
</dbReference>
<evidence type="ECO:0000313" key="3">
    <source>
        <dbReference type="Proteomes" id="UP000276215"/>
    </source>
</evidence>
<feature type="region of interest" description="Disordered" evidence="1">
    <location>
        <begin position="30"/>
        <end position="56"/>
    </location>
</feature>
<dbReference type="EMBL" id="ML120358">
    <property type="protein sequence ID" value="RPB04412.1"/>
    <property type="molecule type" value="Genomic_DNA"/>
</dbReference>
<reference evidence="2 3" key="1">
    <citation type="journal article" date="2018" name="Nat. Ecol. Evol.">
        <title>Pezizomycetes genomes reveal the molecular basis of ectomycorrhizal truffle lifestyle.</title>
        <authorList>
            <person name="Murat C."/>
            <person name="Payen T."/>
            <person name="Noel B."/>
            <person name="Kuo A."/>
            <person name="Morin E."/>
            <person name="Chen J."/>
            <person name="Kohler A."/>
            <person name="Krizsan K."/>
            <person name="Balestrini R."/>
            <person name="Da Silva C."/>
            <person name="Montanini B."/>
            <person name="Hainaut M."/>
            <person name="Levati E."/>
            <person name="Barry K.W."/>
            <person name="Belfiori B."/>
            <person name="Cichocki N."/>
            <person name="Clum A."/>
            <person name="Dockter R.B."/>
            <person name="Fauchery L."/>
            <person name="Guy J."/>
            <person name="Iotti M."/>
            <person name="Le Tacon F."/>
            <person name="Lindquist E.A."/>
            <person name="Lipzen A."/>
            <person name="Malagnac F."/>
            <person name="Mello A."/>
            <person name="Molinier V."/>
            <person name="Miyauchi S."/>
            <person name="Poulain J."/>
            <person name="Riccioni C."/>
            <person name="Rubini A."/>
            <person name="Sitrit Y."/>
            <person name="Splivallo R."/>
            <person name="Traeger S."/>
            <person name="Wang M."/>
            <person name="Zifcakova L."/>
            <person name="Wipf D."/>
            <person name="Zambonelli A."/>
            <person name="Paolocci F."/>
            <person name="Nowrousian M."/>
            <person name="Ottonello S."/>
            <person name="Baldrian P."/>
            <person name="Spatafora J.W."/>
            <person name="Henrissat B."/>
            <person name="Nagy L.G."/>
            <person name="Aury J.M."/>
            <person name="Wincker P."/>
            <person name="Grigoriev I.V."/>
            <person name="Bonfante P."/>
            <person name="Martin F.M."/>
        </authorList>
    </citation>
    <scope>NUCLEOTIDE SEQUENCE [LARGE SCALE GENOMIC DNA]</scope>
    <source>
        <strain evidence="2 3">120613-1</strain>
    </source>
</reference>
<organism evidence="2 3">
    <name type="scientific">Choiromyces venosus 120613-1</name>
    <dbReference type="NCBI Taxonomy" id="1336337"/>
    <lineage>
        <taxon>Eukaryota</taxon>
        <taxon>Fungi</taxon>
        <taxon>Dikarya</taxon>
        <taxon>Ascomycota</taxon>
        <taxon>Pezizomycotina</taxon>
        <taxon>Pezizomycetes</taxon>
        <taxon>Pezizales</taxon>
        <taxon>Tuberaceae</taxon>
        <taxon>Choiromyces</taxon>
    </lineage>
</organism>
<feature type="compositionally biased region" description="Polar residues" evidence="1">
    <location>
        <begin position="132"/>
        <end position="142"/>
    </location>
</feature>
<proteinExistence type="predicted"/>
<name>A0A3N4K5B8_9PEZI</name>